<dbReference type="KEGG" id="mdi:METDI0901"/>
<evidence type="ECO:0000313" key="2">
    <source>
        <dbReference type="Proteomes" id="UP000008070"/>
    </source>
</evidence>
<accession>C7CCI5</accession>
<proteinExistence type="predicted"/>
<name>C7CCI5_METED</name>
<sequence>MTGSWVEELVMRNLLLPMGPMSNDGSLQHKPTLASSGLDRCYRPRAPLCDCCDEEPFPKK</sequence>
<gene>
    <name evidence="1" type="ORF">METD_I0901</name>
</gene>
<dbReference type="HOGENOM" id="CLU_2936289_0_0_5"/>
<dbReference type="Proteomes" id="UP000008070">
    <property type="component" value="Chromosome"/>
</dbReference>
<organism evidence="1 2">
    <name type="scientific">Methylorubrum extorquens (strain DSM 6343 / CIP 106787 / DM4)</name>
    <name type="common">Methylobacterium extorquens</name>
    <dbReference type="NCBI Taxonomy" id="661410"/>
    <lineage>
        <taxon>Bacteria</taxon>
        <taxon>Pseudomonadati</taxon>
        <taxon>Pseudomonadota</taxon>
        <taxon>Alphaproteobacteria</taxon>
        <taxon>Hyphomicrobiales</taxon>
        <taxon>Methylobacteriaceae</taxon>
        <taxon>Methylorubrum</taxon>
    </lineage>
</organism>
<dbReference type="AlphaFoldDB" id="C7CCI5"/>
<reference evidence="2" key="1">
    <citation type="journal article" date="2009" name="PLoS ONE">
        <title>Methylobacterium genome sequences: a reference blueprint to investigate microbial metabolism of C1 compounds from natural and industrial sources.</title>
        <authorList>
            <person name="Vuilleumier S."/>
            <person name="Chistoserdova L."/>
            <person name="Lee M.-C."/>
            <person name="Bringel F."/>
            <person name="Lajus A."/>
            <person name="Zhou Y."/>
            <person name="Gourion B."/>
            <person name="Barbe V."/>
            <person name="Chang J."/>
            <person name="Cruveiller S."/>
            <person name="Dossat C."/>
            <person name="Gillett W."/>
            <person name="Gruffaz C."/>
            <person name="Haugen E."/>
            <person name="Hourcade E."/>
            <person name="Levy R."/>
            <person name="Mangenot S."/>
            <person name="Muller E."/>
            <person name="Nadalig T."/>
            <person name="Pagni M."/>
            <person name="Penny C."/>
            <person name="Peyraud R."/>
            <person name="Robinson D.G."/>
            <person name="Roche D."/>
            <person name="Rouy Z."/>
            <person name="Saenampechek C."/>
            <person name="Salvignol G."/>
            <person name="Vallenet D."/>
            <person name="Wu Z."/>
            <person name="Marx C.J."/>
            <person name="Vorholt J.A."/>
            <person name="Olson M.V."/>
            <person name="Kaul R."/>
            <person name="Weissenbach J."/>
            <person name="Medigue C."/>
            <person name="Lidstrom M.E."/>
        </authorList>
    </citation>
    <scope>NUCLEOTIDE SEQUENCE [LARGE SCALE GENOMIC DNA]</scope>
    <source>
        <strain evidence="2">DSM 6343 / CIP 106787 / DM4</strain>
    </source>
</reference>
<protein>
    <submittedName>
        <fullName evidence="1">Uncharacterized protein</fullName>
    </submittedName>
</protein>
<evidence type="ECO:0000313" key="1">
    <source>
        <dbReference type="EMBL" id="CAX22532.1"/>
    </source>
</evidence>
<dbReference type="EMBL" id="FP103042">
    <property type="protein sequence ID" value="CAX22532.1"/>
    <property type="molecule type" value="Genomic_DNA"/>
</dbReference>